<keyword evidence="3" id="KW-0436">Ligase</keyword>
<dbReference type="SUPFAM" id="SSF56801">
    <property type="entry name" value="Acetyl-CoA synthetase-like"/>
    <property type="match status" value="1"/>
</dbReference>
<dbReference type="InterPro" id="IPR020845">
    <property type="entry name" value="AMP-binding_CS"/>
</dbReference>
<sequence length="514" mass="56457">MRVEQFLITNAAAHGAKTALVTDRERLRYDELDDLSNRLATALAENGVQRGDRVLVFMDNCWEAAVSIFAVLKAGATFSPINASTKADKLAYVIDDCEAAAILTQAKLMPVVIQARALSDRPFFVASTQAPSSHTPDGAASFEDCLKVAPVPIRHGGIDIDLAMLIYTSGSTGRPKGVMMTHRNIDAAAESITTYLRNTRDDIIINVLPLAFDYGLYQLLMATKLGATLVLEKSFAFPQAIFERIRAEKVTGFPLVPTMAALILQMRDLAPGFLPSLRYISNTAAALPPVHIARLRELFPGVRLFSMYGLTECKRCTYLPPEELDRRPGSVGIAIPNTEAIVVDDEGNRVPPGVAGELVIRGPHVMQGYWRNDVATEQMLRPGPHPWEKRLHTGDLFRTDEDGFLYFVGRKDDIIKTRGEKVAPKEVETVLHAHPGIVEAVVTGVPDPVLGHAIAALVVLSDETLSERDIIRYCAVHLEDFMVPKLIEFRRELPKTDTGKVSRRLAAETLGTAE</sequence>
<dbReference type="PANTHER" id="PTHR43767:SF10">
    <property type="entry name" value="SURFACTIN SYNTHASE SUBUNIT 1"/>
    <property type="match status" value="1"/>
</dbReference>
<geneLocation type="plasmid" evidence="3 4">
    <name>unnamed</name>
</geneLocation>
<dbReference type="Pfam" id="PF00501">
    <property type="entry name" value="AMP-binding"/>
    <property type="match status" value="1"/>
</dbReference>
<dbReference type="Gene3D" id="3.30.300.30">
    <property type="match status" value="1"/>
</dbReference>
<feature type="domain" description="AMP-dependent synthetase/ligase" evidence="1">
    <location>
        <begin position="10"/>
        <end position="370"/>
    </location>
</feature>
<name>A0AB38TNH4_9HYPH</name>
<keyword evidence="4" id="KW-1185">Reference proteome</keyword>
<protein>
    <submittedName>
        <fullName evidence="3">Acyl--CoA ligase</fullName>
    </submittedName>
</protein>
<evidence type="ECO:0000313" key="4">
    <source>
        <dbReference type="Proteomes" id="UP001060070"/>
    </source>
</evidence>
<dbReference type="InterPro" id="IPR045851">
    <property type="entry name" value="AMP-bd_C_sf"/>
</dbReference>
<proteinExistence type="predicted"/>
<dbReference type="PANTHER" id="PTHR43767">
    <property type="entry name" value="LONG-CHAIN-FATTY-ACID--COA LIGASE"/>
    <property type="match status" value="1"/>
</dbReference>
<organism evidence="3 4">
    <name type="scientific">Mesorhizobium ciceri</name>
    <dbReference type="NCBI Taxonomy" id="39645"/>
    <lineage>
        <taxon>Bacteria</taxon>
        <taxon>Pseudomonadati</taxon>
        <taxon>Pseudomonadota</taxon>
        <taxon>Alphaproteobacteria</taxon>
        <taxon>Hyphomicrobiales</taxon>
        <taxon>Phyllobacteriaceae</taxon>
        <taxon>Mesorhizobium</taxon>
    </lineage>
</organism>
<dbReference type="Pfam" id="PF13193">
    <property type="entry name" value="AMP-binding_C"/>
    <property type="match status" value="1"/>
</dbReference>
<dbReference type="EMBL" id="CP088148">
    <property type="protein sequence ID" value="UTU55256.1"/>
    <property type="molecule type" value="Genomic_DNA"/>
</dbReference>
<dbReference type="InterPro" id="IPR042099">
    <property type="entry name" value="ANL_N_sf"/>
</dbReference>
<gene>
    <name evidence="3" type="ORF">LRP29_31575</name>
</gene>
<evidence type="ECO:0000259" key="2">
    <source>
        <dbReference type="Pfam" id="PF13193"/>
    </source>
</evidence>
<dbReference type="Gene3D" id="3.40.50.12780">
    <property type="entry name" value="N-terminal domain of ligase-like"/>
    <property type="match status" value="1"/>
</dbReference>
<accession>A0AB38TNH4</accession>
<dbReference type="InterPro" id="IPR000873">
    <property type="entry name" value="AMP-dep_synth/lig_dom"/>
</dbReference>
<keyword evidence="3" id="KW-0614">Plasmid</keyword>
<dbReference type="Proteomes" id="UP001060070">
    <property type="component" value="Plasmid unnamed"/>
</dbReference>
<reference evidence="3 4" key="1">
    <citation type="journal article" date="2022" name="Microbiol. Resour. Announc.">
        <title>Complete Genome Sequence of Mesorhizobium ciceri Strain R30, a Rhizobium Used as a Commercial Inoculant for Chickpea in Argentina.</title>
        <authorList>
            <person name="Foresto E."/>
            <person name="Revale S."/>
            <person name="Primo E."/>
            <person name="Nievas F."/>
            <person name="Carezzano E."/>
            <person name="Puente M."/>
            <person name="Alzari P."/>
            <person name="Mart M."/>
            <person name="Ben-Assaya M."/>
            <person name="Mornico D."/>
            <person name="Santoro M."/>
            <person name="Mart F."/>
            <person name="Giordano W."/>
            <person name="Bogino P."/>
        </authorList>
    </citation>
    <scope>NUCLEOTIDE SEQUENCE [LARGE SCALE GENOMIC DNA]</scope>
    <source>
        <strain evidence="3 4">R30</strain>
    </source>
</reference>
<dbReference type="AlphaFoldDB" id="A0AB38TNH4"/>
<evidence type="ECO:0000259" key="1">
    <source>
        <dbReference type="Pfam" id="PF00501"/>
    </source>
</evidence>
<dbReference type="InterPro" id="IPR025110">
    <property type="entry name" value="AMP-bd_C"/>
</dbReference>
<dbReference type="GO" id="GO:0016877">
    <property type="term" value="F:ligase activity, forming carbon-sulfur bonds"/>
    <property type="evidence" value="ECO:0007669"/>
    <property type="project" value="UniProtKB-ARBA"/>
</dbReference>
<evidence type="ECO:0000313" key="3">
    <source>
        <dbReference type="EMBL" id="UTU55256.1"/>
    </source>
</evidence>
<dbReference type="InterPro" id="IPR050237">
    <property type="entry name" value="ATP-dep_AMP-bd_enzyme"/>
</dbReference>
<dbReference type="PROSITE" id="PS00455">
    <property type="entry name" value="AMP_BINDING"/>
    <property type="match status" value="1"/>
</dbReference>
<feature type="domain" description="AMP-binding enzyme C-terminal" evidence="2">
    <location>
        <begin position="426"/>
        <end position="500"/>
    </location>
</feature>
<dbReference type="RefSeq" id="WP_024505325.1">
    <property type="nucleotide sequence ID" value="NZ_CP088148.1"/>
</dbReference>